<organism evidence="1 2">
    <name type="scientific">Bugula neritina</name>
    <name type="common">Brown bryozoan</name>
    <name type="synonym">Sertularia neritina</name>
    <dbReference type="NCBI Taxonomy" id="10212"/>
    <lineage>
        <taxon>Eukaryota</taxon>
        <taxon>Metazoa</taxon>
        <taxon>Spiralia</taxon>
        <taxon>Lophotrochozoa</taxon>
        <taxon>Bryozoa</taxon>
        <taxon>Gymnolaemata</taxon>
        <taxon>Cheilostomatida</taxon>
        <taxon>Flustrina</taxon>
        <taxon>Buguloidea</taxon>
        <taxon>Bugulidae</taxon>
        <taxon>Bugula</taxon>
    </lineage>
</organism>
<evidence type="ECO:0000313" key="1">
    <source>
        <dbReference type="EMBL" id="KAF6037758.1"/>
    </source>
</evidence>
<reference evidence="1" key="1">
    <citation type="submission" date="2020-06" db="EMBL/GenBank/DDBJ databases">
        <title>Draft genome of Bugula neritina, a colonial animal packing powerful symbionts and potential medicines.</title>
        <authorList>
            <person name="Rayko M."/>
        </authorList>
    </citation>
    <scope>NUCLEOTIDE SEQUENCE [LARGE SCALE GENOMIC DNA]</scope>
    <source>
        <strain evidence="1">Kwan_BN1</strain>
    </source>
</reference>
<dbReference type="GO" id="GO:0009263">
    <property type="term" value="P:deoxyribonucleotide biosynthetic process"/>
    <property type="evidence" value="ECO:0007669"/>
    <property type="project" value="InterPro"/>
</dbReference>
<dbReference type="EMBL" id="VXIV02000523">
    <property type="protein sequence ID" value="KAF6037758.1"/>
    <property type="molecule type" value="Genomic_DNA"/>
</dbReference>
<name>A0A7J7KJH5_BUGNE</name>
<keyword evidence="2" id="KW-1185">Reference proteome</keyword>
<protein>
    <submittedName>
        <fullName evidence="1">Uncharacterized protein</fullName>
    </submittedName>
</protein>
<dbReference type="GO" id="GO:0005829">
    <property type="term" value="C:cytosol"/>
    <property type="evidence" value="ECO:0007669"/>
    <property type="project" value="TreeGrafter"/>
</dbReference>
<gene>
    <name evidence="1" type="ORF">EB796_003930</name>
</gene>
<dbReference type="OrthoDB" id="6271650at2759"/>
<dbReference type="PANTHER" id="PTHR23409">
    <property type="entry name" value="RIBONUCLEOSIDE-DIPHOSPHATE REDUCTASE SMALL CHAIN"/>
    <property type="match status" value="1"/>
</dbReference>
<comment type="caution">
    <text evidence="1">The sequence shown here is derived from an EMBL/GenBank/DDBJ whole genome shotgun (WGS) entry which is preliminary data.</text>
</comment>
<dbReference type="Proteomes" id="UP000593567">
    <property type="component" value="Unassembled WGS sequence"/>
</dbReference>
<dbReference type="PANTHER" id="PTHR23409:SF21">
    <property type="entry name" value="CAPSID PROTEIN"/>
    <property type="match status" value="1"/>
</dbReference>
<sequence length="432" mass="48631">MEHSCLAGKPELDLFSTLPTQASIEEGYHVEHMPTTSLNDEGPIKFSISGDSNNYLDLSSSYLLLEVKITKADGKDLDAQGDAAPINLLGHTLFQQVEIMLNDVVISNASNLYHYRALIETLLSYSDEAKKSQLSMSLYSKDTPGKMDHIGGDNEGLEARRRITGQSKTVQLIVRPHADIFFQRRFILNGVDMKLKFVRNHNSLVLMAGENSTCKLKILNASFFLRKVKINSGIQLKHIENLDKKLLPAVYPIRRVDMKSFNIALGSLSWNEENLFHGILPKRIVIGIVNAGAFEGAYNLNPFNFQHKHLKYTNLVVDGKQVPQKALVSDYTNHNTLRNYFTLLESTGKVFNNGGIDIDREEYEKGYSLMAFDLTPDLDLSTCFHLMKRGTIRLELKFSQALDTPVNVIAYSEFDSGIKIDKNRAVLTNFYA</sequence>
<evidence type="ECO:0000313" key="2">
    <source>
        <dbReference type="Proteomes" id="UP000593567"/>
    </source>
</evidence>
<dbReference type="AlphaFoldDB" id="A0A7J7KJH5"/>
<dbReference type="InterPro" id="IPR000358">
    <property type="entry name" value="RNR_small_fam"/>
</dbReference>
<accession>A0A7J7KJH5</accession>
<proteinExistence type="predicted"/>
<dbReference type="GO" id="GO:0004748">
    <property type="term" value="F:ribonucleoside-diphosphate reductase activity, thioredoxin disulfide as acceptor"/>
    <property type="evidence" value="ECO:0007669"/>
    <property type="project" value="TreeGrafter"/>
</dbReference>